<evidence type="ECO:0000313" key="2">
    <source>
        <dbReference type="EMBL" id="PSJ31519.1"/>
    </source>
</evidence>
<dbReference type="InterPro" id="IPR050855">
    <property type="entry name" value="NDM-1-like"/>
</dbReference>
<dbReference type="Proteomes" id="UP000241434">
    <property type="component" value="Unassembled WGS sequence"/>
</dbReference>
<dbReference type="InterPro" id="IPR036866">
    <property type="entry name" value="RibonucZ/Hydroxyglut_hydro"/>
</dbReference>
<organism evidence="2 3">
    <name type="scientific">Peptostreptococcus russellii</name>
    <dbReference type="NCBI Taxonomy" id="215200"/>
    <lineage>
        <taxon>Bacteria</taxon>
        <taxon>Bacillati</taxon>
        <taxon>Bacillota</taxon>
        <taxon>Clostridia</taxon>
        <taxon>Peptostreptococcales</taxon>
        <taxon>Peptostreptococcaceae</taxon>
        <taxon>Peptostreptococcus</taxon>
    </lineage>
</organism>
<dbReference type="AlphaFoldDB" id="A0A2P7Q0L7"/>
<comment type="caution">
    <text evidence="2">The sequence shown here is derived from an EMBL/GenBank/DDBJ whole genome shotgun (WGS) entry which is preliminary data.</text>
</comment>
<accession>A0A2P7Q0L7</accession>
<dbReference type="RefSeq" id="WP_106776243.1">
    <property type="nucleotide sequence ID" value="NZ_JYGE01000003.1"/>
</dbReference>
<proteinExistence type="predicted"/>
<dbReference type="PANTHER" id="PTHR42951">
    <property type="entry name" value="METALLO-BETA-LACTAMASE DOMAIN-CONTAINING"/>
    <property type="match status" value="1"/>
</dbReference>
<keyword evidence="3" id="KW-1185">Reference proteome</keyword>
<dbReference type="Gene3D" id="3.60.15.10">
    <property type="entry name" value="Ribonuclease Z/Hydroxyacylglutathione hydrolase-like"/>
    <property type="match status" value="1"/>
</dbReference>
<evidence type="ECO:0000259" key="1">
    <source>
        <dbReference type="SMART" id="SM00849"/>
    </source>
</evidence>
<dbReference type="InterPro" id="IPR001279">
    <property type="entry name" value="Metallo-B-lactamas"/>
</dbReference>
<dbReference type="CDD" id="cd07721">
    <property type="entry name" value="yflN-like_MBL-fold"/>
    <property type="match status" value="1"/>
</dbReference>
<dbReference type="GO" id="GO:0016787">
    <property type="term" value="F:hydrolase activity"/>
    <property type="evidence" value="ECO:0007669"/>
    <property type="project" value="UniProtKB-KW"/>
</dbReference>
<name>A0A2P7Q0L7_9FIRM</name>
<sequence>MNKIIMLDIVFQYGDEFKILNPVVLISEKDTVLVDCAYTGLLPLIEEAMFREGIDPNSLTKVLITHHDDDHIGALYELKEKYPNIEVVSSEIESDYISQNKKSLRLIQAEEMLNEMPEEEKEFGRQFCESLKKVMPVDVDIKVKDGDYFDWAGGCRIIATPGHMPGHISLYLEESNSVVTGDAAVVEDGKLVIANPYFTLDLEKAEESLKKLKDIKADIYYCYHGGAI</sequence>
<reference evidence="2" key="1">
    <citation type="thesis" date="2015" institute="Rutgers" country="The State University of New Jersey, 14 College Farm Rd., New Brunswick, NJ, USA">
        <title>Ammonia toxicity in bacteria and its implications for treatment of and resource recovery from highly nitrogenous organic wastes.</title>
        <authorList>
            <person name="Luther A.K."/>
        </authorList>
    </citation>
    <scope>NUCLEOTIDE SEQUENCE</scope>
    <source>
        <strain evidence="2">RT-10B</strain>
    </source>
</reference>
<evidence type="ECO:0000313" key="3">
    <source>
        <dbReference type="Proteomes" id="UP000241434"/>
    </source>
</evidence>
<dbReference type="Pfam" id="PF00753">
    <property type="entry name" value="Lactamase_B"/>
    <property type="match status" value="1"/>
</dbReference>
<dbReference type="PANTHER" id="PTHR42951:SF15">
    <property type="entry name" value="METALLO-BETA-LACTAMASE SUPERFAMILY PROTEIN"/>
    <property type="match status" value="1"/>
</dbReference>
<gene>
    <name evidence="2" type="ORF">UF10_02435</name>
</gene>
<dbReference type="SUPFAM" id="SSF56281">
    <property type="entry name" value="Metallo-hydrolase/oxidoreductase"/>
    <property type="match status" value="1"/>
</dbReference>
<dbReference type="OrthoDB" id="9761531at2"/>
<keyword evidence="2" id="KW-0378">Hydrolase</keyword>
<protein>
    <submittedName>
        <fullName evidence="2">Metal-dependent hydrolase</fullName>
    </submittedName>
</protein>
<feature type="domain" description="Metallo-beta-lactamase" evidence="1">
    <location>
        <begin position="19"/>
        <end position="224"/>
    </location>
</feature>
<dbReference type="EMBL" id="JYGE01000003">
    <property type="protein sequence ID" value="PSJ31519.1"/>
    <property type="molecule type" value="Genomic_DNA"/>
</dbReference>
<dbReference type="SMART" id="SM00849">
    <property type="entry name" value="Lactamase_B"/>
    <property type="match status" value="1"/>
</dbReference>